<dbReference type="Pfam" id="PF22942">
    <property type="entry name" value="DUF7025"/>
    <property type="match status" value="1"/>
</dbReference>
<dbReference type="InterPro" id="IPR054289">
    <property type="entry name" value="DUF7025"/>
</dbReference>
<gene>
    <name evidence="3" type="ORF">FJTKL_10460</name>
</gene>
<comment type="caution">
    <text evidence="3">The sequence shown here is derived from an EMBL/GenBank/DDBJ whole genome shotgun (WGS) entry which is preliminary data.</text>
</comment>
<dbReference type="PANTHER" id="PTHR46411:SF3">
    <property type="entry name" value="AAA+ ATPASE DOMAIN-CONTAINING PROTEIN"/>
    <property type="match status" value="1"/>
</dbReference>
<dbReference type="Proteomes" id="UP001600888">
    <property type="component" value="Unassembled WGS sequence"/>
</dbReference>
<dbReference type="InterPro" id="IPR003959">
    <property type="entry name" value="ATPase_AAA_core"/>
</dbReference>
<evidence type="ECO:0000259" key="2">
    <source>
        <dbReference type="SMART" id="SM00382"/>
    </source>
</evidence>
<dbReference type="InterPro" id="IPR003593">
    <property type="entry name" value="AAA+_ATPase"/>
</dbReference>
<keyword evidence="4" id="KW-1185">Reference proteome</keyword>
<accession>A0ABR4EJJ0</accession>
<dbReference type="SUPFAM" id="SSF52540">
    <property type="entry name" value="P-loop containing nucleoside triphosphate hydrolases"/>
    <property type="match status" value="1"/>
</dbReference>
<name>A0ABR4EJJ0_9PEZI</name>
<feature type="region of interest" description="Disordered" evidence="1">
    <location>
        <begin position="301"/>
        <end position="373"/>
    </location>
</feature>
<dbReference type="SMART" id="SM00382">
    <property type="entry name" value="AAA"/>
    <property type="match status" value="1"/>
</dbReference>
<organism evidence="3 4">
    <name type="scientific">Diaporthe vaccinii</name>
    <dbReference type="NCBI Taxonomy" id="105482"/>
    <lineage>
        <taxon>Eukaryota</taxon>
        <taxon>Fungi</taxon>
        <taxon>Dikarya</taxon>
        <taxon>Ascomycota</taxon>
        <taxon>Pezizomycotina</taxon>
        <taxon>Sordariomycetes</taxon>
        <taxon>Sordariomycetidae</taxon>
        <taxon>Diaporthales</taxon>
        <taxon>Diaporthaceae</taxon>
        <taxon>Diaporthe</taxon>
        <taxon>Diaporthe eres species complex</taxon>
    </lineage>
</organism>
<feature type="domain" description="AAA+ ATPase" evidence="2">
    <location>
        <begin position="468"/>
        <end position="593"/>
    </location>
</feature>
<dbReference type="Pfam" id="PF00004">
    <property type="entry name" value="AAA"/>
    <property type="match status" value="1"/>
</dbReference>
<dbReference type="PANTHER" id="PTHR46411">
    <property type="entry name" value="FAMILY ATPASE, PUTATIVE-RELATED"/>
    <property type="match status" value="1"/>
</dbReference>
<feature type="compositionally biased region" description="Basic and acidic residues" evidence="1">
    <location>
        <begin position="316"/>
        <end position="341"/>
    </location>
</feature>
<sequence length="679" mass="76880">MASATDTPSSQVATLYGHNNFDLRWSEFQTFQDEADELESRMVSKAIVHRLSGDQGSWATLSFTINSVLMRGLLTRVFQDYQGFDPVLADWTFEPPFRPLVHRWGQLRDLHAELEDDQDVPLEEKEAYDALVSFLDAILAPSVGALKQTCETGKISYKNIWHVFPSSELIVTTTRGVPVLGRVLKYKKKDRGWRIHFEKLAWDGSRCGYVEEVAWIERFSGDRYVNSLNIYPLSFHKDPEGLKSAMLERGRNFERLRGYHAQSYKGSMHLVDDRITTGKTSQSQVEGRVIIDTFAYYASSGNERPNMRPVGSVDETESRSRAGSRAESRASSRSRSQDSYRPESPYQTSQPDEDAHQSPQDSESGDFIQVPSDLSDDIGPDLWGRNEDLSPLTNEQCLIADPWLTAFDLKAKRWGLVNIDSLSDVEWNYDAFDNLVVPDDEKQLAWDFVESKTTSNEAFDDFIPDKGRGIIILMFGPPGVGKTFTAEAVAERANVPLYSMSASALGTEPAEIEQNLDRALQVCKLWNAMLLLDEADVFLAARQSESMKRNELVSLFLTKLEYYPGILFLTTNRASDIDFAFQSRVDLFLPYYELTTEARLKIWNNFIDRAGRDGFSSANMEADLEKLSRLCLNGREIKNLVKTSQLLSQKTGGFGSMEKLYFLAEKRVHALKLLAERGT</sequence>
<dbReference type="Gene3D" id="3.40.50.300">
    <property type="entry name" value="P-loop containing nucleotide triphosphate hydrolases"/>
    <property type="match status" value="1"/>
</dbReference>
<evidence type="ECO:0000256" key="1">
    <source>
        <dbReference type="SAM" id="MobiDB-lite"/>
    </source>
</evidence>
<evidence type="ECO:0000313" key="4">
    <source>
        <dbReference type="Proteomes" id="UP001600888"/>
    </source>
</evidence>
<evidence type="ECO:0000313" key="3">
    <source>
        <dbReference type="EMBL" id="KAL2282603.1"/>
    </source>
</evidence>
<dbReference type="EMBL" id="JBAWTH010000048">
    <property type="protein sequence ID" value="KAL2282603.1"/>
    <property type="molecule type" value="Genomic_DNA"/>
</dbReference>
<dbReference type="InterPro" id="IPR027417">
    <property type="entry name" value="P-loop_NTPase"/>
</dbReference>
<dbReference type="CDD" id="cd19481">
    <property type="entry name" value="RecA-like_protease"/>
    <property type="match status" value="1"/>
</dbReference>
<reference evidence="3 4" key="1">
    <citation type="submission" date="2024-03" db="EMBL/GenBank/DDBJ databases">
        <title>A high-quality draft genome sequence of Diaporthe vaccinii, a causative agent of upright dieback and viscid rot disease in cranberry plants.</title>
        <authorList>
            <person name="Sarrasin M."/>
            <person name="Lang B.F."/>
            <person name="Burger G."/>
        </authorList>
    </citation>
    <scope>NUCLEOTIDE SEQUENCE [LARGE SCALE GENOMIC DNA]</scope>
    <source>
        <strain evidence="3 4">IS7</strain>
    </source>
</reference>
<proteinExistence type="predicted"/>
<protein>
    <recommendedName>
        <fullName evidence="2">AAA+ ATPase domain-containing protein</fullName>
    </recommendedName>
</protein>